<dbReference type="AlphaFoldDB" id="A0A410RKJ3"/>
<feature type="region of interest" description="Disordered" evidence="1">
    <location>
        <begin position="1"/>
        <end position="29"/>
    </location>
</feature>
<evidence type="ECO:0000256" key="1">
    <source>
        <dbReference type="SAM" id="MobiDB-lite"/>
    </source>
</evidence>
<reference evidence="2 3" key="1">
    <citation type="submission" date="2018-12" db="EMBL/GenBank/DDBJ databases">
        <title>Complete Genome Sequence of the Corallopyronin A producing Myxobacterium Corallococcus coralloides B035.</title>
        <authorList>
            <person name="Bouhired S.M."/>
            <person name="Rupp O."/>
            <person name="Blom J."/>
            <person name="Schaeberle T.F."/>
            <person name="Kehraus S."/>
            <person name="Schiefer A."/>
            <person name="Pfarr K."/>
            <person name="Goesmann A."/>
            <person name="Hoerauf A."/>
            <person name="Koenig G.M."/>
        </authorList>
    </citation>
    <scope>NUCLEOTIDE SEQUENCE [LARGE SCALE GENOMIC DNA]</scope>
    <source>
        <strain evidence="2 3">B035</strain>
    </source>
</reference>
<evidence type="ECO:0000313" key="3">
    <source>
        <dbReference type="Proteomes" id="UP000288758"/>
    </source>
</evidence>
<evidence type="ECO:0000313" key="2">
    <source>
        <dbReference type="EMBL" id="QAT82393.1"/>
    </source>
</evidence>
<protein>
    <submittedName>
        <fullName evidence="2">Uncharacterized protein</fullName>
    </submittedName>
</protein>
<dbReference type="Proteomes" id="UP000288758">
    <property type="component" value="Chromosome"/>
</dbReference>
<dbReference type="EMBL" id="CP034669">
    <property type="protein sequence ID" value="QAT82393.1"/>
    <property type="molecule type" value="Genomic_DNA"/>
</dbReference>
<proteinExistence type="predicted"/>
<sequence length="56" mass="5848">MRLVEDAGGFGLQGAQGAQPDGVPVREGLHQPGHVHLALQGHFIDAQAKALEALTH</sequence>
<organism evidence="2 3">
    <name type="scientific">Corallococcus coralloides</name>
    <name type="common">Myxococcus coralloides</name>
    <dbReference type="NCBI Taxonomy" id="184914"/>
    <lineage>
        <taxon>Bacteria</taxon>
        <taxon>Pseudomonadati</taxon>
        <taxon>Myxococcota</taxon>
        <taxon>Myxococcia</taxon>
        <taxon>Myxococcales</taxon>
        <taxon>Cystobacterineae</taxon>
        <taxon>Myxococcaceae</taxon>
        <taxon>Corallococcus</taxon>
    </lineage>
</organism>
<gene>
    <name evidence="2" type="ORF">EJ065_0788</name>
</gene>
<accession>A0A410RKJ3</accession>
<name>A0A410RKJ3_CORCK</name>
<dbReference type="RefSeq" id="WP_164933131.1">
    <property type="nucleotide sequence ID" value="NZ_CP034669.1"/>
</dbReference>